<dbReference type="InterPro" id="IPR008280">
    <property type="entry name" value="Tub_FtsZ_C"/>
</dbReference>
<dbReference type="Pfam" id="PF00091">
    <property type="entry name" value="Tubulin"/>
    <property type="match status" value="1"/>
</dbReference>
<dbReference type="Proteomes" id="UP000305541">
    <property type="component" value="Unassembled WGS sequence"/>
</dbReference>
<evidence type="ECO:0000313" key="14">
    <source>
        <dbReference type="EMBL" id="KRN94018.1"/>
    </source>
</evidence>
<evidence type="ECO:0000313" key="17">
    <source>
        <dbReference type="Proteomes" id="UP000305541"/>
    </source>
</evidence>
<dbReference type="PATRIC" id="fig|331679.3.peg.1696"/>
<dbReference type="EMBL" id="VBTH01000004">
    <property type="protein sequence ID" value="TLQ04999.1"/>
    <property type="molecule type" value="Genomic_DNA"/>
</dbReference>
<accession>A0A0R2KX00</accession>
<dbReference type="InterPro" id="IPR000158">
    <property type="entry name" value="Cell_div_FtsZ"/>
</dbReference>
<dbReference type="FunFam" id="3.40.50.1440:FF:000023">
    <property type="entry name" value="Cell division protein FtsZ"/>
    <property type="match status" value="1"/>
</dbReference>
<sequence>MEFTMDESKSTGANIKVIGVGGGGGNAVNRMIAEGVKGVQFIVANTDVQALQASNADVKIQLGPKLTKGLGAGSTPEVGGKAAEESQQTIASALEGADMIFVTAGMGGGTGTGAAPMVAKIAKEQGALTVGVVTRPFTFEGPKRARFAAEGVANLKEHVDTLIIIANNRLLDLVDKKTPMMEAFNEADNVLRQGVQGISDLITSPGYVNLDFADVKTVMQNQGSALMGIGSASGENRTEEATKKAISSPLLETSIDGAEQVLLNITGGPDLSLFEAQAASQIVTDAANDDVNIIFGTSIDNDLQDGVRVTVIATGIDKKAGRASLHRQPARTSFENPSSSASNATTTNGISDNSEIRGAGSTDGLNSNTNQNNNQTTQAANDPFGDWQLRQSGSGTSNGVRPSSASEGDFKNVEKKEFNAFNDNNNTSSDDESLDTPPFFKRRGR</sequence>
<feature type="binding site" evidence="8">
    <location>
        <position position="140"/>
    </location>
    <ligand>
        <name>GTP</name>
        <dbReference type="ChEBI" id="CHEBI:37565"/>
    </ligand>
</feature>
<dbReference type="InterPro" id="IPR018316">
    <property type="entry name" value="Tubulin/FtsZ_2-layer-sand-dom"/>
</dbReference>
<dbReference type="EMBL" id="JQBX01000008">
    <property type="protein sequence ID" value="KRN94018.1"/>
    <property type="molecule type" value="Genomic_DNA"/>
</dbReference>
<dbReference type="InterPro" id="IPR045061">
    <property type="entry name" value="FtsZ/CetZ"/>
</dbReference>
<evidence type="ECO:0000256" key="2">
    <source>
        <dbReference type="ARBA" id="ARBA00022490"/>
    </source>
</evidence>
<dbReference type="PROSITE" id="PS01135">
    <property type="entry name" value="FTSZ_2"/>
    <property type="match status" value="1"/>
</dbReference>
<dbReference type="PANTHER" id="PTHR30314">
    <property type="entry name" value="CELL DIVISION PROTEIN FTSZ-RELATED"/>
    <property type="match status" value="1"/>
</dbReference>
<evidence type="ECO:0000256" key="5">
    <source>
        <dbReference type="ARBA" id="ARBA00023134"/>
    </source>
</evidence>
<evidence type="ECO:0000313" key="15">
    <source>
        <dbReference type="EMBL" id="TLQ04999.1"/>
    </source>
</evidence>
<feature type="compositionally biased region" description="Polar residues" evidence="11">
    <location>
        <begin position="389"/>
        <end position="406"/>
    </location>
</feature>
<dbReference type="PANTHER" id="PTHR30314:SF3">
    <property type="entry name" value="MITOCHONDRIAL DIVISION PROTEIN FSZA"/>
    <property type="match status" value="1"/>
</dbReference>
<name>A0A0R2KX00_9LACO</name>
<keyword evidence="7 8" id="KW-0131">Cell cycle</keyword>
<keyword evidence="2 8" id="KW-0963">Cytoplasm</keyword>
<dbReference type="Gene3D" id="3.30.1330.20">
    <property type="entry name" value="Tubulin/FtsZ, C-terminal domain"/>
    <property type="match status" value="1"/>
</dbReference>
<evidence type="ECO:0000313" key="16">
    <source>
        <dbReference type="Proteomes" id="UP000051859"/>
    </source>
</evidence>
<dbReference type="HAMAP" id="MF_00909">
    <property type="entry name" value="FtsZ"/>
    <property type="match status" value="1"/>
</dbReference>
<dbReference type="SMART" id="SM00864">
    <property type="entry name" value="Tubulin"/>
    <property type="match status" value="1"/>
</dbReference>
<dbReference type="SMART" id="SM00865">
    <property type="entry name" value="Tubulin_C"/>
    <property type="match status" value="1"/>
</dbReference>
<comment type="caution">
    <text evidence="14">The sequence shown here is derived from an EMBL/GenBank/DDBJ whole genome shotgun (WGS) entry which is preliminary data.</text>
</comment>
<evidence type="ECO:0000256" key="11">
    <source>
        <dbReference type="SAM" id="MobiDB-lite"/>
    </source>
</evidence>
<keyword evidence="6 8" id="KW-0717">Septation</keyword>
<dbReference type="GO" id="GO:0032153">
    <property type="term" value="C:cell division site"/>
    <property type="evidence" value="ECO:0007669"/>
    <property type="project" value="UniProtKB-UniRule"/>
</dbReference>
<dbReference type="InterPro" id="IPR003008">
    <property type="entry name" value="Tubulin_FtsZ_GTPase"/>
</dbReference>
<evidence type="ECO:0000256" key="8">
    <source>
        <dbReference type="HAMAP-Rule" id="MF_00909"/>
    </source>
</evidence>
<dbReference type="NCBIfam" id="TIGR00065">
    <property type="entry name" value="ftsZ"/>
    <property type="match status" value="1"/>
</dbReference>
<feature type="compositionally biased region" description="Basic and acidic residues" evidence="11">
    <location>
        <begin position="408"/>
        <end position="418"/>
    </location>
</feature>
<feature type="binding site" evidence="8">
    <location>
        <begin position="22"/>
        <end position="26"/>
    </location>
    <ligand>
        <name>GTP</name>
        <dbReference type="ChEBI" id="CHEBI:37565"/>
    </ligand>
</feature>
<dbReference type="RefSeq" id="WP_057802672.1">
    <property type="nucleotide sequence ID" value="NZ_JQBX01000008.1"/>
</dbReference>
<dbReference type="GO" id="GO:0000917">
    <property type="term" value="P:division septum assembly"/>
    <property type="evidence" value="ECO:0007669"/>
    <property type="project" value="UniProtKB-KW"/>
</dbReference>
<reference evidence="14 16" key="1">
    <citation type="journal article" date="2015" name="Genome Announc.">
        <title>Expanding the biotechnology potential of lactobacilli through comparative genomics of 213 strains and associated genera.</title>
        <authorList>
            <person name="Sun Z."/>
            <person name="Harris H.M."/>
            <person name="McCann A."/>
            <person name="Guo C."/>
            <person name="Argimon S."/>
            <person name="Zhang W."/>
            <person name="Yang X."/>
            <person name="Jeffery I.B."/>
            <person name="Cooney J.C."/>
            <person name="Kagawa T.F."/>
            <person name="Liu W."/>
            <person name="Song Y."/>
            <person name="Salvetti E."/>
            <person name="Wrobel A."/>
            <person name="Rasinkangas P."/>
            <person name="Parkhill J."/>
            <person name="Rea M.C."/>
            <person name="O'Sullivan O."/>
            <person name="Ritari J."/>
            <person name="Douillard F.P."/>
            <person name="Paul Ross R."/>
            <person name="Yang R."/>
            <person name="Briner A.E."/>
            <person name="Felis G.E."/>
            <person name="de Vos W.M."/>
            <person name="Barrangou R."/>
            <person name="Klaenhammer T.R."/>
            <person name="Caufield P.W."/>
            <person name="Cui Y."/>
            <person name="Zhang H."/>
            <person name="O'Toole P.W."/>
        </authorList>
    </citation>
    <scope>NUCLEOTIDE SEQUENCE [LARGE SCALE GENOMIC DNA]</scope>
    <source>
        <strain evidence="14 16">DSM 18001</strain>
    </source>
</reference>
<dbReference type="Pfam" id="PF12327">
    <property type="entry name" value="FtsZ_C"/>
    <property type="match status" value="1"/>
</dbReference>
<dbReference type="PRINTS" id="PR00423">
    <property type="entry name" value="CELLDVISFTSZ"/>
</dbReference>
<dbReference type="GO" id="GO:0005737">
    <property type="term" value="C:cytoplasm"/>
    <property type="evidence" value="ECO:0007669"/>
    <property type="project" value="UniProtKB-SubCell"/>
</dbReference>
<dbReference type="InterPro" id="IPR037103">
    <property type="entry name" value="Tubulin/FtsZ-like_C"/>
</dbReference>
<proteinExistence type="inferred from homology"/>
<dbReference type="STRING" id="331679.IV81_GL001660"/>
<feature type="compositionally biased region" description="Low complexity" evidence="11">
    <location>
        <begin position="338"/>
        <end position="348"/>
    </location>
</feature>
<dbReference type="GO" id="GO:0043093">
    <property type="term" value="P:FtsZ-dependent cytokinesis"/>
    <property type="evidence" value="ECO:0007669"/>
    <property type="project" value="UniProtKB-UniRule"/>
</dbReference>
<dbReference type="CDD" id="cd02201">
    <property type="entry name" value="FtsZ_type1"/>
    <property type="match status" value="1"/>
</dbReference>
<keyword evidence="16" id="KW-1185">Reference proteome</keyword>
<dbReference type="Gene3D" id="3.40.50.1440">
    <property type="entry name" value="Tubulin/FtsZ, GTPase domain"/>
    <property type="match status" value="1"/>
</dbReference>
<feature type="domain" description="Tubulin/FtsZ GTPase" evidence="12">
    <location>
        <begin position="14"/>
        <end position="206"/>
    </location>
</feature>
<dbReference type="GO" id="GO:0051258">
    <property type="term" value="P:protein polymerization"/>
    <property type="evidence" value="ECO:0007669"/>
    <property type="project" value="UniProtKB-UniRule"/>
</dbReference>
<feature type="binding site" evidence="8">
    <location>
        <position position="144"/>
    </location>
    <ligand>
        <name>GTP</name>
        <dbReference type="ChEBI" id="CHEBI:37565"/>
    </ligand>
</feature>
<keyword evidence="4 8" id="KW-0547">Nucleotide-binding</keyword>
<evidence type="ECO:0000256" key="7">
    <source>
        <dbReference type="ARBA" id="ARBA00023306"/>
    </source>
</evidence>
<dbReference type="InterPro" id="IPR036525">
    <property type="entry name" value="Tubulin/FtsZ_GTPase_sf"/>
</dbReference>
<feature type="compositionally biased region" description="Low complexity" evidence="11">
    <location>
        <begin position="368"/>
        <end position="381"/>
    </location>
</feature>
<dbReference type="GO" id="GO:0005525">
    <property type="term" value="F:GTP binding"/>
    <property type="evidence" value="ECO:0007669"/>
    <property type="project" value="UniProtKB-UniRule"/>
</dbReference>
<dbReference type="InterPro" id="IPR024757">
    <property type="entry name" value="FtsZ_C"/>
</dbReference>
<feature type="binding site" evidence="8">
    <location>
        <begin position="109"/>
        <end position="111"/>
    </location>
    <ligand>
        <name>GTP</name>
        <dbReference type="ChEBI" id="CHEBI:37565"/>
    </ligand>
</feature>
<evidence type="ECO:0000256" key="4">
    <source>
        <dbReference type="ARBA" id="ARBA00022741"/>
    </source>
</evidence>
<comment type="function">
    <text evidence="8 10">Essential cell division protein that forms a contractile ring structure (Z ring) at the future cell division site. The regulation of the ring assembly controls the timing and the location of cell division. One of the functions of the FtsZ ring is to recruit other cell division proteins to the septum to produce a new cell wall between the dividing cells. Binds GTP and shows GTPase activity.</text>
</comment>
<dbReference type="Proteomes" id="UP000051859">
    <property type="component" value="Unassembled WGS sequence"/>
</dbReference>
<dbReference type="GO" id="GO:0003924">
    <property type="term" value="F:GTPase activity"/>
    <property type="evidence" value="ECO:0007669"/>
    <property type="project" value="UniProtKB-UniRule"/>
</dbReference>
<protein>
    <recommendedName>
        <fullName evidence="8 9">Cell division protein FtsZ</fullName>
    </recommendedName>
</protein>
<dbReference type="InterPro" id="IPR020805">
    <property type="entry name" value="Cell_div_FtsZ_CS"/>
</dbReference>
<dbReference type="OrthoDB" id="9813375at2"/>
<evidence type="ECO:0000256" key="3">
    <source>
        <dbReference type="ARBA" id="ARBA00022618"/>
    </source>
</evidence>
<evidence type="ECO:0000256" key="1">
    <source>
        <dbReference type="ARBA" id="ARBA00009690"/>
    </source>
</evidence>
<evidence type="ECO:0000256" key="9">
    <source>
        <dbReference type="NCBIfam" id="TIGR00065"/>
    </source>
</evidence>
<evidence type="ECO:0000256" key="10">
    <source>
        <dbReference type="RuleBase" id="RU000631"/>
    </source>
</evidence>
<comment type="subunit">
    <text evidence="8">Homodimer. Polymerizes to form a dynamic ring structure in a strictly GTP-dependent manner. Interacts directly with several other division proteins.</text>
</comment>
<gene>
    <name evidence="8 15" type="primary">ftsZ</name>
    <name evidence="15" type="ORF">FEZ51_03550</name>
    <name evidence="14" type="ORF">IV81_GL001660</name>
</gene>
<keyword evidence="5 8" id="KW-0342">GTP-binding</keyword>
<evidence type="ECO:0000256" key="6">
    <source>
        <dbReference type="ARBA" id="ARBA00023210"/>
    </source>
</evidence>
<dbReference type="AlphaFoldDB" id="A0A0R2KX00"/>
<keyword evidence="3 8" id="KW-0132">Cell division</keyword>
<dbReference type="SUPFAM" id="SSF52490">
    <property type="entry name" value="Tubulin nucleotide-binding domain-like"/>
    <property type="match status" value="1"/>
</dbReference>
<feature type="binding site" evidence="8">
    <location>
        <position position="188"/>
    </location>
    <ligand>
        <name>GTP</name>
        <dbReference type="ChEBI" id="CHEBI:37565"/>
    </ligand>
</feature>
<comment type="similarity">
    <text evidence="1 8 10">Belongs to the FtsZ family.</text>
</comment>
<dbReference type="SUPFAM" id="SSF55307">
    <property type="entry name" value="Tubulin C-terminal domain-like"/>
    <property type="match status" value="1"/>
</dbReference>
<evidence type="ECO:0000259" key="13">
    <source>
        <dbReference type="SMART" id="SM00865"/>
    </source>
</evidence>
<feature type="domain" description="Tubulin/FtsZ 2-layer sandwich" evidence="13">
    <location>
        <begin position="208"/>
        <end position="325"/>
    </location>
</feature>
<organism evidence="14 16">
    <name type="scientific">Pediococcus stilesii</name>
    <dbReference type="NCBI Taxonomy" id="331679"/>
    <lineage>
        <taxon>Bacteria</taxon>
        <taxon>Bacillati</taxon>
        <taxon>Bacillota</taxon>
        <taxon>Bacilli</taxon>
        <taxon>Lactobacillales</taxon>
        <taxon>Lactobacillaceae</taxon>
        <taxon>Pediococcus</taxon>
    </lineage>
</organism>
<dbReference type="PROSITE" id="PS01134">
    <property type="entry name" value="FTSZ_1"/>
    <property type="match status" value="1"/>
</dbReference>
<reference evidence="15 17" key="2">
    <citation type="submission" date="2019-05" db="EMBL/GenBank/DDBJ databases">
        <title>The metagenome of a microbial culture collection derived from dairy environment covers the genomic content of the human microbiome.</title>
        <authorList>
            <person name="Roder T."/>
            <person name="Wuthrich D."/>
            <person name="Sattari Z."/>
            <person name="Von Ah U."/>
            <person name="Bar C."/>
            <person name="Ronchi F."/>
            <person name="Macpherson A.J."/>
            <person name="Ganal-Vonarburg S.C."/>
            <person name="Bruggmann R."/>
            <person name="Vergeres G."/>
        </authorList>
    </citation>
    <scope>NUCLEOTIDE SEQUENCE [LARGE SCALE GENOMIC DNA]</scope>
    <source>
        <strain evidence="15 17">FAM 18815</strain>
    </source>
</reference>
<feature type="region of interest" description="Disordered" evidence="11">
    <location>
        <begin position="320"/>
        <end position="445"/>
    </location>
</feature>
<comment type="subcellular location">
    <subcellularLocation>
        <location evidence="8">Cytoplasm</location>
    </subcellularLocation>
    <text evidence="8">Assembles at midcell at the inner surface of the cytoplasmic membrane.</text>
</comment>
<evidence type="ECO:0000259" key="12">
    <source>
        <dbReference type="SMART" id="SM00864"/>
    </source>
</evidence>